<dbReference type="AlphaFoldDB" id="A0A177EC19"/>
<keyword evidence="3" id="KW-0375">Hydrogen ion transport</keyword>
<comment type="caution">
    <text evidence="5">The sequence shown here is derived from an EMBL/GenBank/DDBJ whole genome shotgun (WGS) entry which is preliminary data.</text>
</comment>
<dbReference type="GO" id="GO:0046961">
    <property type="term" value="F:proton-transporting ATPase activity, rotational mechanism"/>
    <property type="evidence" value="ECO:0007669"/>
    <property type="project" value="InterPro"/>
</dbReference>
<keyword evidence="4" id="KW-0406">Ion transport</keyword>
<dbReference type="InterPro" id="IPR008218">
    <property type="entry name" value="ATPase_V1-cplx_f_g_su"/>
</dbReference>
<evidence type="ECO:0000256" key="3">
    <source>
        <dbReference type="ARBA" id="ARBA00022781"/>
    </source>
</evidence>
<dbReference type="InterPro" id="IPR036906">
    <property type="entry name" value="ATPase_V1_fsu_sf"/>
</dbReference>
<dbReference type="Proteomes" id="UP000185944">
    <property type="component" value="Unassembled WGS sequence"/>
</dbReference>
<dbReference type="GeneID" id="93646986"/>
<dbReference type="STRING" id="1805483.A0A177EC19"/>
<comment type="similarity">
    <text evidence="1">Belongs to the V-ATPase F subunit family.</text>
</comment>
<evidence type="ECO:0000313" key="6">
    <source>
        <dbReference type="Proteomes" id="UP000185944"/>
    </source>
</evidence>
<dbReference type="EMBL" id="LTDL01000040">
    <property type="protein sequence ID" value="OAG29503.1"/>
    <property type="molecule type" value="Genomic_DNA"/>
</dbReference>
<evidence type="ECO:0000256" key="1">
    <source>
        <dbReference type="ARBA" id="ARBA00010148"/>
    </source>
</evidence>
<dbReference type="VEuPathDB" id="MicrosporidiaDB:NEDG_00636"/>
<evidence type="ECO:0000256" key="2">
    <source>
        <dbReference type="ARBA" id="ARBA00022448"/>
    </source>
</evidence>
<keyword evidence="2" id="KW-0813">Transport</keyword>
<protein>
    <submittedName>
        <fullName evidence="5">V-type H+-transporting ATPase subunit F</fullName>
    </submittedName>
</protein>
<accession>A0A177EC19</accession>
<evidence type="ECO:0000313" key="5">
    <source>
        <dbReference type="EMBL" id="OAG29503.1"/>
    </source>
</evidence>
<keyword evidence="6" id="KW-1185">Reference proteome</keyword>
<evidence type="ECO:0000256" key="4">
    <source>
        <dbReference type="ARBA" id="ARBA00023065"/>
    </source>
</evidence>
<organism evidence="5 6">
    <name type="scientific">Nematocida displodere</name>
    <dbReference type="NCBI Taxonomy" id="1805483"/>
    <lineage>
        <taxon>Eukaryota</taxon>
        <taxon>Fungi</taxon>
        <taxon>Fungi incertae sedis</taxon>
        <taxon>Microsporidia</taxon>
        <taxon>Nematocida</taxon>
    </lineage>
</organism>
<dbReference type="GO" id="GO:0016020">
    <property type="term" value="C:membrane"/>
    <property type="evidence" value="ECO:0007669"/>
    <property type="project" value="TreeGrafter"/>
</dbReference>
<gene>
    <name evidence="5" type="ORF">NEDG_00636</name>
</gene>
<dbReference type="RefSeq" id="XP_067544151.1">
    <property type="nucleotide sequence ID" value="XM_067688054.1"/>
</dbReference>
<dbReference type="SUPFAM" id="SSF159468">
    <property type="entry name" value="AtpF-like"/>
    <property type="match status" value="1"/>
</dbReference>
<proteinExistence type="inferred from homology"/>
<dbReference type="PANTHER" id="PTHR13861">
    <property type="entry name" value="VACUOLAR ATP SYNTHASE SUBUNIT F"/>
    <property type="match status" value="1"/>
</dbReference>
<dbReference type="OrthoDB" id="10261947at2759"/>
<reference evidence="5 6" key="1">
    <citation type="submission" date="2016-02" db="EMBL/GenBank/DDBJ databases">
        <title>Discovery of a natural microsporidian pathogen with a broad tissue tropism in Caenorhabditis elegans.</title>
        <authorList>
            <person name="Luallen R.J."/>
            <person name="Reinke A.W."/>
            <person name="Tong L."/>
            <person name="Botts M.R."/>
            <person name="Felix M.-A."/>
            <person name="Troemel E.R."/>
        </authorList>
    </citation>
    <scope>NUCLEOTIDE SEQUENCE [LARGE SCALE GENOMIC DNA]</scope>
    <source>
        <strain evidence="5 6">JUm2807</strain>
    </source>
</reference>
<name>A0A177EC19_9MICR</name>
<dbReference type="PANTHER" id="PTHR13861:SF2">
    <property type="entry name" value="V-TYPE PROTON ATPASE SUBUNIT F"/>
    <property type="match status" value="1"/>
</dbReference>
<sequence>MSFNGLSDRTKVAVLADEATVNGFRLTGINGKEWSQSPHGVFNYLHTVTDSTEDKDILAHFKILQERKEIAMIFLNRRASDVLREEIEQRKEVFPIIMDIPSKNTPPSGQDVKLMKRLSALTGNTTTKR</sequence>
<dbReference type="Gene3D" id="3.40.50.10580">
    <property type="entry name" value="ATPase, V1 complex, subunit F"/>
    <property type="match status" value="1"/>
</dbReference>
<dbReference type="Pfam" id="PF01990">
    <property type="entry name" value="ATP-synt_F"/>
    <property type="match status" value="1"/>
</dbReference>